<dbReference type="Proteomes" id="UP000183040">
    <property type="component" value="Unassembled WGS sequence"/>
</dbReference>
<evidence type="ECO:0000259" key="9">
    <source>
        <dbReference type="Pfam" id="PF07715"/>
    </source>
</evidence>
<evidence type="ECO:0000256" key="8">
    <source>
        <dbReference type="SAM" id="SignalP"/>
    </source>
</evidence>
<dbReference type="SUPFAM" id="SSF56935">
    <property type="entry name" value="Porins"/>
    <property type="match status" value="1"/>
</dbReference>
<dbReference type="InterPro" id="IPR036942">
    <property type="entry name" value="Beta-barrel_TonB_sf"/>
</dbReference>
<dbReference type="PROSITE" id="PS52016">
    <property type="entry name" value="TONB_DEPENDENT_REC_3"/>
    <property type="match status" value="1"/>
</dbReference>
<evidence type="ECO:0000313" key="10">
    <source>
        <dbReference type="EMBL" id="SEA71175.1"/>
    </source>
</evidence>
<name>A0A1H4DEI9_9BACE</name>
<dbReference type="InterPro" id="IPR012910">
    <property type="entry name" value="Plug_dom"/>
</dbReference>
<proteinExistence type="inferred from homology"/>
<dbReference type="InterPro" id="IPR008969">
    <property type="entry name" value="CarboxyPept-like_regulatory"/>
</dbReference>
<evidence type="ECO:0000256" key="2">
    <source>
        <dbReference type="ARBA" id="ARBA00022448"/>
    </source>
</evidence>
<evidence type="ECO:0000256" key="5">
    <source>
        <dbReference type="ARBA" id="ARBA00023136"/>
    </source>
</evidence>
<feature type="signal peptide" evidence="8">
    <location>
        <begin position="1"/>
        <end position="22"/>
    </location>
</feature>
<evidence type="ECO:0000256" key="3">
    <source>
        <dbReference type="ARBA" id="ARBA00022452"/>
    </source>
</evidence>
<dbReference type="InterPro" id="IPR023996">
    <property type="entry name" value="TonB-dep_OMP_SusC/RagA"/>
</dbReference>
<comment type="similarity">
    <text evidence="7">Belongs to the TonB-dependent receptor family.</text>
</comment>
<dbReference type="Pfam" id="PF07715">
    <property type="entry name" value="Plug"/>
    <property type="match status" value="1"/>
</dbReference>
<dbReference type="NCBIfam" id="TIGR04057">
    <property type="entry name" value="SusC_RagA_signa"/>
    <property type="match status" value="1"/>
</dbReference>
<dbReference type="InterPro" id="IPR039426">
    <property type="entry name" value="TonB-dep_rcpt-like"/>
</dbReference>
<keyword evidence="3 7" id="KW-1134">Transmembrane beta strand</keyword>
<keyword evidence="5 7" id="KW-0472">Membrane</keyword>
<dbReference type="RefSeq" id="WP_004312379.1">
    <property type="nucleotide sequence ID" value="NZ_FNRP01000011.1"/>
</dbReference>
<dbReference type="AlphaFoldDB" id="A0A1H4DEI9"/>
<feature type="domain" description="TonB-dependent receptor plug" evidence="9">
    <location>
        <begin position="118"/>
        <end position="241"/>
    </location>
</feature>
<gene>
    <name evidence="10" type="ORF">SAMN04487924_11165</name>
</gene>
<comment type="subcellular location">
    <subcellularLocation>
        <location evidence="1 7">Cell outer membrane</location>
        <topology evidence="1 7">Multi-pass membrane protein</topology>
    </subcellularLocation>
</comment>
<keyword evidence="2 7" id="KW-0813">Transport</keyword>
<reference evidence="10 11" key="1">
    <citation type="submission" date="2016-10" db="EMBL/GenBank/DDBJ databases">
        <authorList>
            <person name="de Groot N.N."/>
        </authorList>
    </citation>
    <scope>NUCLEOTIDE SEQUENCE [LARGE SCALE GENOMIC DNA]</scope>
    <source>
        <strain evidence="10 11">NLAE-zl-G339</strain>
    </source>
</reference>
<organism evidence="10 11">
    <name type="scientific">Bacteroides xylanisolvens</name>
    <dbReference type="NCBI Taxonomy" id="371601"/>
    <lineage>
        <taxon>Bacteria</taxon>
        <taxon>Pseudomonadati</taxon>
        <taxon>Bacteroidota</taxon>
        <taxon>Bacteroidia</taxon>
        <taxon>Bacteroidales</taxon>
        <taxon>Bacteroidaceae</taxon>
        <taxon>Bacteroides</taxon>
    </lineage>
</organism>
<dbReference type="FunFam" id="2.170.130.10:FF:000008">
    <property type="entry name" value="SusC/RagA family TonB-linked outer membrane protein"/>
    <property type="match status" value="1"/>
</dbReference>
<evidence type="ECO:0000256" key="7">
    <source>
        <dbReference type="PROSITE-ProRule" id="PRU01360"/>
    </source>
</evidence>
<dbReference type="Pfam" id="PF13715">
    <property type="entry name" value="CarbopepD_reg_2"/>
    <property type="match status" value="1"/>
</dbReference>
<feature type="chain" id="PRO_5010281807" evidence="8">
    <location>
        <begin position="23"/>
        <end position="1033"/>
    </location>
</feature>
<dbReference type="InterPro" id="IPR023997">
    <property type="entry name" value="TonB-dep_OMP_SusC/RagA_CS"/>
</dbReference>
<keyword evidence="6 7" id="KW-0998">Cell outer membrane</keyword>
<dbReference type="Gene3D" id="2.60.40.1120">
    <property type="entry name" value="Carboxypeptidase-like, regulatory domain"/>
    <property type="match status" value="1"/>
</dbReference>
<dbReference type="InterPro" id="IPR037066">
    <property type="entry name" value="Plug_dom_sf"/>
</dbReference>
<accession>A0A1H4DEI9</accession>
<keyword evidence="8" id="KW-0732">Signal</keyword>
<evidence type="ECO:0000256" key="1">
    <source>
        <dbReference type="ARBA" id="ARBA00004571"/>
    </source>
</evidence>
<protein>
    <submittedName>
        <fullName evidence="10">TonB-linked outer membrane protein, SusC/RagA family</fullName>
    </submittedName>
</protein>
<evidence type="ECO:0000313" key="11">
    <source>
        <dbReference type="Proteomes" id="UP000183040"/>
    </source>
</evidence>
<dbReference type="NCBIfam" id="TIGR04056">
    <property type="entry name" value="OMP_RagA_SusC"/>
    <property type="match status" value="1"/>
</dbReference>
<dbReference type="Gene3D" id="2.40.170.20">
    <property type="entry name" value="TonB-dependent receptor, beta-barrel domain"/>
    <property type="match status" value="1"/>
</dbReference>
<sequence>MNNLFRSITLLLLMFILGSVSAQNQSLNVKGTVRDAMGDPIIGATILQQGSTYGTISNKDGEFSLSVPDKSVLEISFVGYQTKIVKVTAQKREFHIVLEDDMQVLADVVVVGYGVQKKSDLTSSISTIKSEQLSSTSITSLDQGIQGRAAGVAVLNTSGQPGAGTSIRIRGTSSINGNNEPLYVIDGVPVISDANTFSTGTLKNPALNPLTNINPNDIESIEILKDASATSIYGARGANGVVLVTTKQGKNGKPKVSIGAKYTLQQVTKKMDMLNAVQLAELGNEATDNAGEERNPVFAGLNNLSKLNTDWQDEIFRTAPMQNYDISVSGGNDKTTYFVSGNLLLQDGIIIGSDFGKGSFRINLGQQINKWLKTGVSVNLSYSRSNGVVTNSEGGFASSITSWALEMNPALPVRNESGDYIYENNLTTTNNVGNPVQDAYEAKNRNTSFRTLANAYLEWVPIKNLTFKTSIGVDYFYIKDQAFAPGEIKRAESNGGYASIGNRDGYNWVWENTVNYTNTFEKHTISALAGMTAQAFVSENSAVSTADFTDGFLGFNSIQSGALRQAASSGISEWQMLSYLARVNYNYGGRYLMSLTGRIDGSSKFGKGNKYGFFPSISGAWRISEENFMKRAQAISNMKLRVSYGIVGNEGIPPYSSQGLMYNTEAYFGNSEVATGVVPYTLSNQDLKWETTSQVNLGFDLGLFNNRLTLTADYYRKNTRDLLLAMPVSFNTGYDTAVKNVGSLRNEGFEFALGAVPFAGKFGWDMNFTLGYNKNEITDLAGSQENLSGASILGVTYWTKINEGKPIGTIYGYKTDGIAQLSEDLSKIPYFSGKTLKHGDRKYVNKNGDNVINEDDLYELGNANPDFTFGFNNTFTYNLRDHSSIGLTVYLQGAVGNEIVNFNKFSLESFDGHKNNSVAALERWTPENPTNKYPRATTKSSGTILSDHYVEDGSYLRIKDITLSYTFPKSILQKFYCEGLTIFAGLKNIYTFTNYSGYDPEVSRFSNDNLSMGADYGSYPMSKSYEFGLRMNF</sequence>
<dbReference type="SUPFAM" id="SSF49464">
    <property type="entry name" value="Carboxypeptidase regulatory domain-like"/>
    <property type="match status" value="1"/>
</dbReference>
<evidence type="ECO:0000256" key="4">
    <source>
        <dbReference type="ARBA" id="ARBA00022692"/>
    </source>
</evidence>
<dbReference type="GO" id="GO:0009279">
    <property type="term" value="C:cell outer membrane"/>
    <property type="evidence" value="ECO:0007669"/>
    <property type="project" value="UniProtKB-SubCell"/>
</dbReference>
<dbReference type="Gene3D" id="2.170.130.10">
    <property type="entry name" value="TonB-dependent receptor, plug domain"/>
    <property type="match status" value="1"/>
</dbReference>
<keyword evidence="4 7" id="KW-0812">Transmembrane</keyword>
<dbReference type="EMBL" id="FNRP01000011">
    <property type="protein sequence ID" value="SEA71175.1"/>
    <property type="molecule type" value="Genomic_DNA"/>
</dbReference>
<evidence type="ECO:0000256" key="6">
    <source>
        <dbReference type="ARBA" id="ARBA00023237"/>
    </source>
</evidence>